<keyword evidence="1" id="KW-0175">Coiled coil</keyword>
<evidence type="ECO:0000256" key="1">
    <source>
        <dbReference type="SAM" id="Coils"/>
    </source>
</evidence>
<reference evidence="4" key="2">
    <citation type="submission" date="2025-08" db="UniProtKB">
        <authorList>
            <consortium name="RefSeq"/>
        </authorList>
    </citation>
    <scope>IDENTIFICATION</scope>
</reference>
<accession>A0A1U8PMG4</accession>
<dbReference type="Gene3D" id="1.10.287.1490">
    <property type="match status" value="1"/>
</dbReference>
<reference evidence="3" key="1">
    <citation type="journal article" date="2020" name="Nat. Genet.">
        <title>Genomic diversifications of five Gossypium allopolyploid species and their impact on cotton improvement.</title>
        <authorList>
            <person name="Chen Z.J."/>
            <person name="Sreedasyam A."/>
            <person name="Ando A."/>
            <person name="Song Q."/>
            <person name="De Santiago L.M."/>
            <person name="Hulse-Kemp A.M."/>
            <person name="Ding M."/>
            <person name="Ye W."/>
            <person name="Kirkbride R.C."/>
            <person name="Jenkins J."/>
            <person name="Plott C."/>
            <person name="Lovell J."/>
            <person name="Lin Y.M."/>
            <person name="Vaughn R."/>
            <person name="Liu B."/>
            <person name="Simpson S."/>
            <person name="Scheffler B.E."/>
            <person name="Wen L."/>
            <person name="Saski C.A."/>
            <person name="Grover C.E."/>
            <person name="Hu G."/>
            <person name="Conover J.L."/>
            <person name="Carlson J.W."/>
            <person name="Shu S."/>
            <person name="Boston L.B."/>
            <person name="Williams M."/>
            <person name="Peterson D.G."/>
            <person name="McGee K."/>
            <person name="Jones D.C."/>
            <person name="Wendel J.F."/>
            <person name="Stelly D.M."/>
            <person name="Grimwood J."/>
            <person name="Schmutz J."/>
        </authorList>
    </citation>
    <scope>NUCLEOTIDE SEQUENCE [LARGE SCALE GENOMIC DNA]</scope>
    <source>
        <strain evidence="3">cv. TM-1</strain>
    </source>
</reference>
<gene>
    <name evidence="4" type="primary">LOC107960532</name>
</gene>
<feature type="coiled-coil region" evidence="1">
    <location>
        <begin position="52"/>
        <end position="173"/>
    </location>
</feature>
<protein>
    <submittedName>
        <fullName evidence="4">Tropomyosin-like</fullName>
    </submittedName>
</protein>
<evidence type="ECO:0000313" key="3">
    <source>
        <dbReference type="Proteomes" id="UP000818029"/>
    </source>
</evidence>
<dbReference type="AlphaFoldDB" id="A0A1U8PMG4"/>
<feature type="compositionally biased region" description="Basic and acidic residues" evidence="2">
    <location>
        <begin position="19"/>
        <end position="38"/>
    </location>
</feature>
<dbReference type="RefSeq" id="XP_016752357.2">
    <property type="nucleotide sequence ID" value="XM_016896868.2"/>
</dbReference>
<proteinExistence type="predicted"/>
<dbReference type="GeneID" id="107960532"/>
<dbReference type="PANTHER" id="PTHR48200">
    <property type="entry name" value="PROTEIN, PUTATIVE-RELATED"/>
    <property type="match status" value="1"/>
</dbReference>
<feature type="region of interest" description="Disordered" evidence="2">
    <location>
        <begin position="19"/>
        <end position="39"/>
    </location>
</feature>
<dbReference type="KEGG" id="ghi:107960532"/>
<evidence type="ECO:0000256" key="2">
    <source>
        <dbReference type="SAM" id="MobiDB-lite"/>
    </source>
</evidence>
<evidence type="ECO:0000313" key="4">
    <source>
        <dbReference type="RefSeq" id="XP_016752357.2"/>
    </source>
</evidence>
<keyword evidence="3" id="KW-1185">Reference proteome</keyword>
<name>A0A1U8PMG4_GOSHI</name>
<sequence>MKRLAVSSMVTPEYNGWFRKRDNDNIPKPSLEDTRPMEEQLQVAPSELEIIKQDFEKKSSVLGKRIEQLEEEKMHMKLDVEVQKFQEAQAQNEVLEKSFLESKNEQDELRGRVEELERSLCLYRNCNSMMELRASLSKFEEMKGKIEELEMVLQSCEMRIEFLEANEEQWKGQLHHSQDQVRSRDYIMGEAVTQIQEVADYLQSLAVQADVLSVKYELESNRG</sequence>
<organism evidence="3 4">
    <name type="scientific">Gossypium hirsutum</name>
    <name type="common">Upland cotton</name>
    <name type="synonym">Gossypium mexicanum</name>
    <dbReference type="NCBI Taxonomy" id="3635"/>
    <lineage>
        <taxon>Eukaryota</taxon>
        <taxon>Viridiplantae</taxon>
        <taxon>Streptophyta</taxon>
        <taxon>Embryophyta</taxon>
        <taxon>Tracheophyta</taxon>
        <taxon>Spermatophyta</taxon>
        <taxon>Magnoliopsida</taxon>
        <taxon>eudicotyledons</taxon>
        <taxon>Gunneridae</taxon>
        <taxon>Pentapetalae</taxon>
        <taxon>rosids</taxon>
        <taxon>malvids</taxon>
        <taxon>Malvales</taxon>
        <taxon>Malvaceae</taxon>
        <taxon>Malvoideae</taxon>
        <taxon>Gossypium</taxon>
    </lineage>
</organism>
<dbReference type="PANTHER" id="PTHR48200:SF1">
    <property type="entry name" value="AMINOTRANSFERASE-LIKE PLANT MOBILE DOMAIN-CONTAINING PROTEIN"/>
    <property type="match status" value="1"/>
</dbReference>
<dbReference type="Proteomes" id="UP000818029">
    <property type="component" value="Chromosome A05"/>
</dbReference>
<dbReference type="PaxDb" id="3635-A0A1U8PMG4"/>